<organism evidence="8 9">
    <name type="scientific">Psychromonas marina</name>
    <dbReference type="NCBI Taxonomy" id="88364"/>
    <lineage>
        <taxon>Bacteria</taxon>
        <taxon>Pseudomonadati</taxon>
        <taxon>Pseudomonadota</taxon>
        <taxon>Gammaproteobacteria</taxon>
        <taxon>Alteromonadales</taxon>
        <taxon>Psychromonadaceae</taxon>
        <taxon>Psychromonas</taxon>
    </lineage>
</organism>
<dbReference type="Pfam" id="PF02618">
    <property type="entry name" value="YceG"/>
    <property type="match status" value="1"/>
</dbReference>
<keyword evidence="3 7" id="KW-1133">Transmembrane helix</keyword>
<accession>A0ABQ6DVI5</accession>
<dbReference type="Proteomes" id="UP001157353">
    <property type="component" value="Unassembled WGS sequence"/>
</dbReference>
<dbReference type="PANTHER" id="PTHR30518">
    <property type="entry name" value="ENDOLYTIC MUREIN TRANSGLYCOSYLASE"/>
    <property type="match status" value="1"/>
</dbReference>
<evidence type="ECO:0000256" key="2">
    <source>
        <dbReference type="ARBA" id="ARBA00022692"/>
    </source>
</evidence>
<gene>
    <name evidence="7" type="primary">mltG</name>
    <name evidence="8" type="ORF">GCM10007916_01930</name>
</gene>
<dbReference type="EC" id="4.2.2.29" evidence="7"/>
<dbReference type="RefSeq" id="WP_284202242.1">
    <property type="nucleotide sequence ID" value="NZ_BSPQ01000001.1"/>
</dbReference>
<dbReference type="GO" id="GO:0016829">
    <property type="term" value="F:lyase activity"/>
    <property type="evidence" value="ECO:0007669"/>
    <property type="project" value="UniProtKB-KW"/>
</dbReference>
<comment type="similarity">
    <text evidence="7">Belongs to the transglycosylase MltG family.</text>
</comment>
<evidence type="ECO:0000256" key="6">
    <source>
        <dbReference type="ARBA" id="ARBA00023316"/>
    </source>
</evidence>
<evidence type="ECO:0000256" key="7">
    <source>
        <dbReference type="HAMAP-Rule" id="MF_02065"/>
    </source>
</evidence>
<keyword evidence="5 7" id="KW-0456">Lyase</keyword>
<keyword evidence="7" id="KW-0997">Cell inner membrane</keyword>
<keyword evidence="6 7" id="KW-0961">Cell wall biogenesis/degradation</keyword>
<sequence>MSFKKVASAFAILFALALILVVVAKQQIEDYLSLPRIDKTQLITVPAGSNFSRFGDELLAQSVVTDLRWWKIVGKLYPELTKIRSGTYEIKEGFNLEDILLTINTGKEFQYRVTFVEGSTFKEWMVNLNDAPQLQPLQKTEAQLIEALGIPYKKLEGLLFPETYHYSANMSAYQIIKKAYQHQSNVLKKLWQEREEGLPYKTPYEALIMASIIEKESGLSDDRDKISSVFVNRLRIGMRLQTDPTVIYGMGDRYDGRIRSKDLREKTAYNTYTMSGLPPTPIAMPSEAALYATLHPAKTKYLYFVSKGDGTSYFSKSLREHNNAVNKYIRGK</sequence>
<comment type="catalytic activity">
    <reaction evidence="7">
        <text>a peptidoglycan chain = a peptidoglycan chain with N-acetyl-1,6-anhydromuramyl-[peptide] at the reducing end + a peptidoglycan chain with N-acetylglucosamine at the non-reducing end.</text>
        <dbReference type="EC" id="4.2.2.29"/>
    </reaction>
</comment>
<evidence type="ECO:0000256" key="5">
    <source>
        <dbReference type="ARBA" id="ARBA00023239"/>
    </source>
</evidence>
<keyword evidence="9" id="KW-1185">Reference proteome</keyword>
<comment type="function">
    <text evidence="7">Functions as a peptidoglycan terminase that cleaves nascent peptidoglycan strands endolytically to terminate their elongation.</text>
</comment>
<evidence type="ECO:0000256" key="3">
    <source>
        <dbReference type="ARBA" id="ARBA00022989"/>
    </source>
</evidence>
<dbReference type="NCBIfam" id="TIGR00247">
    <property type="entry name" value="endolytic transglycosylase MltG"/>
    <property type="match status" value="1"/>
</dbReference>
<keyword evidence="2 7" id="KW-0812">Transmembrane</keyword>
<evidence type="ECO:0000313" key="8">
    <source>
        <dbReference type="EMBL" id="GLS89126.1"/>
    </source>
</evidence>
<evidence type="ECO:0000256" key="1">
    <source>
        <dbReference type="ARBA" id="ARBA00022475"/>
    </source>
</evidence>
<evidence type="ECO:0000256" key="4">
    <source>
        <dbReference type="ARBA" id="ARBA00023136"/>
    </source>
</evidence>
<dbReference type="HAMAP" id="MF_02065">
    <property type="entry name" value="MltG"/>
    <property type="match status" value="1"/>
</dbReference>
<dbReference type="EMBL" id="BSPQ01000001">
    <property type="protein sequence ID" value="GLS89126.1"/>
    <property type="molecule type" value="Genomic_DNA"/>
</dbReference>
<name>A0ABQ6DVI5_9GAMM</name>
<dbReference type="PANTHER" id="PTHR30518:SF2">
    <property type="entry name" value="ENDOLYTIC MUREIN TRANSGLYCOSYLASE"/>
    <property type="match status" value="1"/>
</dbReference>
<keyword evidence="1 7" id="KW-1003">Cell membrane</keyword>
<comment type="caution">
    <text evidence="8">The sequence shown here is derived from an EMBL/GenBank/DDBJ whole genome shotgun (WGS) entry which is preliminary data.</text>
</comment>
<dbReference type="CDD" id="cd08010">
    <property type="entry name" value="MltG_like"/>
    <property type="match status" value="1"/>
</dbReference>
<proteinExistence type="inferred from homology"/>
<reference evidence="9" key="1">
    <citation type="journal article" date="2019" name="Int. J. Syst. Evol. Microbiol.">
        <title>The Global Catalogue of Microorganisms (GCM) 10K type strain sequencing project: providing services to taxonomists for standard genome sequencing and annotation.</title>
        <authorList>
            <consortium name="The Broad Institute Genomics Platform"/>
            <consortium name="The Broad Institute Genome Sequencing Center for Infectious Disease"/>
            <person name="Wu L."/>
            <person name="Ma J."/>
        </authorList>
    </citation>
    <scope>NUCLEOTIDE SEQUENCE [LARGE SCALE GENOMIC DNA]</scope>
    <source>
        <strain evidence="9">NBRC 103166</strain>
    </source>
</reference>
<keyword evidence="4 7" id="KW-0472">Membrane</keyword>
<evidence type="ECO:0000313" key="9">
    <source>
        <dbReference type="Proteomes" id="UP001157353"/>
    </source>
</evidence>
<protein>
    <recommendedName>
        <fullName evidence="7">Endolytic murein transglycosylase</fullName>
        <ecNumber evidence="7">4.2.2.29</ecNumber>
    </recommendedName>
    <alternativeName>
        <fullName evidence="7">Peptidoglycan lytic transglycosylase</fullName>
    </alternativeName>
    <alternativeName>
        <fullName evidence="7">Peptidoglycan polymerization terminase</fullName>
    </alternativeName>
</protein>
<dbReference type="InterPro" id="IPR003770">
    <property type="entry name" value="MLTG-like"/>
</dbReference>
<feature type="site" description="Important for catalytic activity" evidence="7">
    <location>
        <position position="216"/>
    </location>
</feature>
<dbReference type="Gene3D" id="3.30.160.60">
    <property type="entry name" value="Classic Zinc Finger"/>
    <property type="match status" value="2"/>
</dbReference>